<sequence length="624" mass="68645">MSDEAQAPGQAVEGDLPAAIIKRPDGIFFAREASPRSCLSAVSQVFLSSSYFAGLDYAILIKLLYNCGPDLPPNLASQPMIRFAASIEPFHPTRRTLYKAVKLINGEAEYFFEPVFFEIPDMPAQPARLNFDEFVSDMWVKGVRFGIDAPAIRDVISYGRVARIVAARRLAAAPGRDATIEEVSQDIHRSDAPREKKDGKLDLQAFQNRFPQVKANVRLLRKVPRVMGARGYELSGIVLEPPVPRDLELSDMAGEGTVIENSPDGEFLVSAVEGFLSIDATTKRLSIGPKIISREGVSARTTGNLQLTGEYEEFGDVQEQRVVDGGNITIHGDVFGNISSRGGTITLSRNLMGGTTTNQEGDILVRGVASGAVLQTRKGEVHLTRAESCIISGSRVYIDEASNCEILAEEVHIKVAEGCAIGARKIEIQSAGPRRQHEMLLYTLVPDLSKFNKKIMELQPRVQQTAHEARIRRNEIEALSGQTEVRTYLSLATRVRKREVVLTPDQEQLFHKMAANVGPSLRAISKLSLLLKAAEVQHEQAQEEVNLIERQKLTIMRGSHCKVEQLTGDVLLRTMSFAPDGNPPYDRPAKDLKAKVRTTVPGMHVVFSGSHGPLDWTPPLEPDA</sequence>
<dbReference type="InterPro" id="IPR046866">
    <property type="entry name" value="FapA_N"/>
</dbReference>
<evidence type="ECO:0000313" key="4">
    <source>
        <dbReference type="Proteomes" id="UP000444316"/>
    </source>
</evidence>
<comment type="caution">
    <text evidence="3">The sequence shown here is derived from an EMBL/GenBank/DDBJ whole genome shotgun (WGS) entry which is preliminary data.</text>
</comment>
<protein>
    <submittedName>
        <fullName evidence="3">DUF342 domain-containing protein</fullName>
    </submittedName>
</protein>
<evidence type="ECO:0000259" key="2">
    <source>
        <dbReference type="Pfam" id="PF20250"/>
    </source>
</evidence>
<dbReference type="InterPro" id="IPR005646">
    <property type="entry name" value="FapA"/>
</dbReference>
<dbReference type="PANTHER" id="PTHR38032">
    <property type="entry name" value="POLYMERASE-RELATED"/>
    <property type="match status" value="1"/>
</dbReference>
<dbReference type="AlphaFoldDB" id="A0A845I0B7"/>
<dbReference type="Proteomes" id="UP000444316">
    <property type="component" value="Unassembled WGS sequence"/>
</dbReference>
<keyword evidence="4" id="KW-1185">Reference proteome</keyword>
<dbReference type="PANTHER" id="PTHR38032:SF1">
    <property type="entry name" value="RNA-BINDING PROTEIN KHPB N-TERMINAL DOMAIN-CONTAINING PROTEIN"/>
    <property type="match status" value="1"/>
</dbReference>
<accession>A0A845I0B7</accession>
<dbReference type="RefSeq" id="WP_161034907.1">
    <property type="nucleotide sequence ID" value="NZ_WWCL01000002.1"/>
</dbReference>
<keyword evidence="1" id="KW-0175">Coiled coil</keyword>
<reference evidence="3" key="1">
    <citation type="submission" date="2019-12" db="EMBL/GenBank/DDBJ databases">
        <title>Novel species isolated from a subtropical stream in China.</title>
        <authorList>
            <person name="Lu H."/>
        </authorList>
    </citation>
    <scope>NUCLEOTIDE SEQUENCE [LARGE SCALE GENOMIC DNA]</scope>
    <source>
        <strain evidence="3">FT93W</strain>
    </source>
</reference>
<feature type="coiled-coil region" evidence="1">
    <location>
        <begin position="524"/>
        <end position="551"/>
    </location>
</feature>
<proteinExistence type="predicted"/>
<dbReference type="Pfam" id="PF20250">
    <property type="entry name" value="FapA_N"/>
    <property type="match status" value="1"/>
</dbReference>
<evidence type="ECO:0000313" key="3">
    <source>
        <dbReference type="EMBL" id="MYN45245.1"/>
    </source>
</evidence>
<feature type="domain" description="Flagellar Assembly Protein A N-terminal region" evidence="2">
    <location>
        <begin position="128"/>
        <end position="279"/>
    </location>
</feature>
<organism evidence="3 4">
    <name type="scientific">Duganella fentianensis</name>
    <dbReference type="NCBI Taxonomy" id="2692177"/>
    <lineage>
        <taxon>Bacteria</taxon>
        <taxon>Pseudomonadati</taxon>
        <taxon>Pseudomonadota</taxon>
        <taxon>Betaproteobacteria</taxon>
        <taxon>Burkholderiales</taxon>
        <taxon>Oxalobacteraceae</taxon>
        <taxon>Telluria group</taxon>
        <taxon>Duganella</taxon>
    </lineage>
</organism>
<dbReference type="EMBL" id="WWCL01000002">
    <property type="protein sequence ID" value="MYN45245.1"/>
    <property type="molecule type" value="Genomic_DNA"/>
</dbReference>
<gene>
    <name evidence="3" type="ORF">GTP23_09240</name>
</gene>
<evidence type="ECO:0000256" key="1">
    <source>
        <dbReference type="SAM" id="Coils"/>
    </source>
</evidence>
<name>A0A845I0B7_9BURK</name>